<reference evidence="2" key="1">
    <citation type="journal article" date="2019" name="Int. J. Syst. Evol. Microbiol.">
        <title>The Global Catalogue of Microorganisms (GCM) 10K type strain sequencing project: providing services to taxonomists for standard genome sequencing and annotation.</title>
        <authorList>
            <consortium name="The Broad Institute Genomics Platform"/>
            <consortium name="The Broad Institute Genome Sequencing Center for Infectious Disease"/>
            <person name="Wu L."/>
            <person name="Ma J."/>
        </authorList>
    </citation>
    <scope>NUCLEOTIDE SEQUENCE [LARGE SCALE GENOMIC DNA]</scope>
    <source>
        <strain evidence="2">JCM 18720</strain>
    </source>
</reference>
<dbReference type="InterPro" id="IPR013078">
    <property type="entry name" value="His_Pase_superF_clade-1"/>
</dbReference>
<dbReference type="NCBIfam" id="TIGR00249">
    <property type="entry name" value="sixA"/>
    <property type="match status" value="1"/>
</dbReference>
<evidence type="ECO:0000313" key="1">
    <source>
        <dbReference type="EMBL" id="GAA5190900.1"/>
    </source>
</evidence>
<evidence type="ECO:0000313" key="2">
    <source>
        <dbReference type="Proteomes" id="UP001501600"/>
    </source>
</evidence>
<dbReference type="RefSeq" id="WP_345316591.1">
    <property type="nucleotide sequence ID" value="NZ_BAABLF010000009.1"/>
</dbReference>
<dbReference type="SMART" id="SM00855">
    <property type="entry name" value="PGAM"/>
    <property type="match status" value="1"/>
</dbReference>
<dbReference type="InterPro" id="IPR029033">
    <property type="entry name" value="His_PPase_superfam"/>
</dbReference>
<protein>
    <submittedName>
        <fullName evidence="1">Phosphohistidine phosphatase SixA</fullName>
    </submittedName>
</protein>
<dbReference type="InterPro" id="IPR004449">
    <property type="entry name" value="SixA"/>
</dbReference>
<dbReference type="Proteomes" id="UP001501600">
    <property type="component" value="Unassembled WGS sequence"/>
</dbReference>
<proteinExistence type="predicted"/>
<comment type="caution">
    <text evidence="1">The sequence shown here is derived from an EMBL/GenBank/DDBJ whole genome shotgun (WGS) entry which is preliminary data.</text>
</comment>
<dbReference type="CDD" id="cd07067">
    <property type="entry name" value="HP_PGM_like"/>
    <property type="match status" value="1"/>
</dbReference>
<name>A0ABP9S4X8_9GAMM</name>
<keyword evidence="2" id="KW-1185">Reference proteome</keyword>
<sequence>MNIYIMRHGEAGFDAPSDPERPLTELGRQQSLALVHHYLPQWQELDLVLVSPYVRTWQTWEAMRAQLPETISAQVVPELVPETDPSLAADVIIATAELAGAKNVLVVSHMPLVGYLISQLVPGQIPMMFATAAVAHVQYDQTLASPSQLLSHLAPHDLVA</sequence>
<organism evidence="1 2">
    <name type="scientific">Ferrimonas gelatinilytica</name>
    <dbReference type="NCBI Taxonomy" id="1255257"/>
    <lineage>
        <taxon>Bacteria</taxon>
        <taxon>Pseudomonadati</taxon>
        <taxon>Pseudomonadota</taxon>
        <taxon>Gammaproteobacteria</taxon>
        <taxon>Alteromonadales</taxon>
        <taxon>Ferrimonadaceae</taxon>
        <taxon>Ferrimonas</taxon>
    </lineage>
</organism>
<dbReference type="Gene3D" id="3.40.50.1240">
    <property type="entry name" value="Phosphoglycerate mutase-like"/>
    <property type="match status" value="1"/>
</dbReference>
<dbReference type="SUPFAM" id="SSF53254">
    <property type="entry name" value="Phosphoglycerate mutase-like"/>
    <property type="match status" value="1"/>
</dbReference>
<gene>
    <name evidence="1" type="primary">sixA</name>
    <name evidence="1" type="ORF">GCM10025772_16590</name>
</gene>
<accession>A0ABP9S4X8</accession>
<dbReference type="EMBL" id="BAABLF010000009">
    <property type="protein sequence ID" value="GAA5190900.1"/>
    <property type="molecule type" value="Genomic_DNA"/>
</dbReference>
<dbReference type="Pfam" id="PF00300">
    <property type="entry name" value="His_Phos_1"/>
    <property type="match status" value="1"/>
</dbReference>